<comment type="caution">
    <text evidence="2">The sequence shown here is derived from an EMBL/GenBank/DDBJ whole genome shotgun (WGS) entry which is preliminary data.</text>
</comment>
<feature type="compositionally biased region" description="Basic and acidic residues" evidence="1">
    <location>
        <begin position="78"/>
        <end position="95"/>
    </location>
</feature>
<dbReference type="GO" id="GO:0003964">
    <property type="term" value="F:RNA-directed DNA polymerase activity"/>
    <property type="evidence" value="ECO:0007669"/>
    <property type="project" value="UniProtKB-KW"/>
</dbReference>
<gene>
    <name evidence="2" type="ORF">Tci_016035</name>
</gene>
<name>A0A6L2K5S4_TANCI</name>
<sequence length="516" mass="59336">MVDSQLKKEEVRGTEMRDVGTEPRKRPTEPISQTQTTPSASPAFVKENIDVLRTMIKEHDHQAKAKATPKKLVYGNSERDVLDGSETKSFSDRFSLESSSTSDTRDKVRSFGKSQKSLPKDKELWRPRRIFATKSYAKDPTEIHGIKRRPSEGLQAFMDQFKFKSSHIKGFHPILRVSAFMHGHDPELAKKLNDKIPMTVDEMFKRVRAFIQGEVATGSAEMLKKQIKESVASRKLAHLGKDIRRGIQRNESQGMNGVKVIIMINGERNRKRPYKVERSSLTEELIFPSIPQNRLTDEPIILKGMIEGHQVNKMQVSVDRFLMRSIPSPRMRSLEAVGSTIHSMIKFPTDQRVIIMETSKEARWGCRQLEKMQSSWKEAQWRQDTKQMSRIREQTILRAGNNLGRRLGKEPIIPKKEEKKRTWVKKITICSKRPDQCITIESTLSIGWIIRRFQHPEWVTNATLVKLASDAWQLQMDYSSLNRICAKDMYPFSGGRRTSIPDGIHVQMLLTTPQGK</sequence>
<accession>A0A6L2K5S4</accession>
<feature type="region of interest" description="Disordered" evidence="1">
    <location>
        <begin position="78"/>
        <end position="119"/>
    </location>
</feature>
<feature type="region of interest" description="Disordered" evidence="1">
    <location>
        <begin position="1"/>
        <end position="45"/>
    </location>
</feature>
<keyword evidence="2" id="KW-0548">Nucleotidyltransferase</keyword>
<proteinExistence type="predicted"/>
<organism evidence="2">
    <name type="scientific">Tanacetum cinerariifolium</name>
    <name type="common">Dalmatian daisy</name>
    <name type="synonym">Chrysanthemum cinerariifolium</name>
    <dbReference type="NCBI Taxonomy" id="118510"/>
    <lineage>
        <taxon>Eukaryota</taxon>
        <taxon>Viridiplantae</taxon>
        <taxon>Streptophyta</taxon>
        <taxon>Embryophyta</taxon>
        <taxon>Tracheophyta</taxon>
        <taxon>Spermatophyta</taxon>
        <taxon>Magnoliopsida</taxon>
        <taxon>eudicotyledons</taxon>
        <taxon>Gunneridae</taxon>
        <taxon>Pentapetalae</taxon>
        <taxon>asterids</taxon>
        <taxon>campanulids</taxon>
        <taxon>Asterales</taxon>
        <taxon>Asteraceae</taxon>
        <taxon>Asteroideae</taxon>
        <taxon>Anthemideae</taxon>
        <taxon>Anthemidinae</taxon>
        <taxon>Tanacetum</taxon>
    </lineage>
</organism>
<protein>
    <submittedName>
        <fullName evidence="2">Reverse transcriptase domain-containing protein</fullName>
    </submittedName>
</protein>
<feature type="compositionally biased region" description="Polar residues" evidence="1">
    <location>
        <begin position="30"/>
        <end position="40"/>
    </location>
</feature>
<dbReference type="AlphaFoldDB" id="A0A6L2K5S4"/>
<reference evidence="2" key="1">
    <citation type="journal article" date="2019" name="Sci. Rep.">
        <title>Draft genome of Tanacetum cinerariifolium, the natural source of mosquito coil.</title>
        <authorList>
            <person name="Yamashiro T."/>
            <person name="Shiraishi A."/>
            <person name="Satake H."/>
            <person name="Nakayama K."/>
        </authorList>
    </citation>
    <scope>NUCLEOTIDE SEQUENCE</scope>
</reference>
<feature type="compositionally biased region" description="Basic and acidic residues" evidence="1">
    <location>
        <begin position="1"/>
        <end position="28"/>
    </location>
</feature>
<keyword evidence="2" id="KW-0808">Transferase</keyword>
<keyword evidence="2" id="KW-0695">RNA-directed DNA polymerase</keyword>
<evidence type="ECO:0000313" key="2">
    <source>
        <dbReference type="EMBL" id="GEU44057.1"/>
    </source>
</evidence>
<dbReference type="EMBL" id="BKCJ010001793">
    <property type="protein sequence ID" value="GEU44057.1"/>
    <property type="molecule type" value="Genomic_DNA"/>
</dbReference>
<evidence type="ECO:0000256" key="1">
    <source>
        <dbReference type="SAM" id="MobiDB-lite"/>
    </source>
</evidence>